<organism evidence="7 8">
    <name type="scientific">Pipistrellus nathusii</name>
    <name type="common">Nathusius' pipistrelle</name>
    <dbReference type="NCBI Taxonomy" id="59473"/>
    <lineage>
        <taxon>Eukaryota</taxon>
        <taxon>Metazoa</taxon>
        <taxon>Chordata</taxon>
        <taxon>Craniata</taxon>
        <taxon>Vertebrata</taxon>
        <taxon>Euteleostomi</taxon>
        <taxon>Mammalia</taxon>
        <taxon>Eutheria</taxon>
        <taxon>Laurasiatheria</taxon>
        <taxon>Chiroptera</taxon>
        <taxon>Yangochiroptera</taxon>
        <taxon>Vespertilionidae</taxon>
        <taxon>Pipistrellus</taxon>
    </lineage>
</organism>
<reference evidence="7" key="1">
    <citation type="submission" date="2023-12" db="EMBL/GenBank/DDBJ databases">
        <authorList>
            <person name="Brown T."/>
        </authorList>
    </citation>
    <scope>NUCLEOTIDE SEQUENCE</scope>
</reference>
<dbReference type="Pfam" id="PF00090">
    <property type="entry name" value="TSP_1"/>
    <property type="match status" value="1"/>
</dbReference>
<gene>
    <name evidence="7" type="ORF">MPIPNATIZW_LOCUS10699</name>
</gene>
<evidence type="ECO:0000256" key="3">
    <source>
        <dbReference type="ARBA" id="ARBA00023157"/>
    </source>
</evidence>
<proteinExistence type="predicted"/>
<dbReference type="InterPro" id="IPR013273">
    <property type="entry name" value="ADAMTS/ADAMTS-like"/>
</dbReference>
<sequence length="865" mass="95357">MASWTSPWWLLGWMVFMHWALLQTAAETAPGAYFLPEFALSPQGSFLEDTTGQQLLTYRSEDQTSRNSSPEEEEEEEEEDKDGNWDAWGDWSDCSRTCGGGASYSRRRCLSGRNCEGQNIRYKTCSNHDCPPDAEDFRAQQCSAYNDVPYQGRHYEWLPRSDDPAAPCALRCRARGQALVAELAPKVLDGTRCRRGALDMCISGACQAVGCDRQLGSRAKEDNCGVCAGNGSTCRLVRGQTKLHVSPEKREETAIAVPLGSRSVRITGKGPAHLFIEARTLQGRRGAHSFAGPGVFLVENTTVEVQGGPGGQAFRIPGPLAADFIFKARFTEAGDSAAQFFFYQPISHRWRRTDFFPCTVTCGGGYQLNSAECVDTRLQRVVPDHYCHYYPENVKPKPKLKECGMDPCPASDGFKEIRPYDHFQPLPRWEHNPWTACSASCGGGTQRRSFVCVEESLHGEILQVEEWKCMYAPRPKVMQTCNLFHCPTWVAMAWSQCTVTCGRGLRYRVVLCINHRGQHVGGCNPQLKLHIKEECLVPVPCYKPRERNPVEAKLPWLKQARELEEPRVATDRPMFVPEPWSPCSAPCGPGVQVREVRCRVLLSFAGTETELPPGECEGPPPPARRPCLLQACAPGAPAAPAPALPAGPGQPTYHWEYAGFTPCTATCLGGHQEAIAVCLHTQTRQTVNDSLCDSVHRPPAMSQACNTEPCPPRWHTGPWGPCSATCGVGIQTRDVLCLHPGDRPAPAEACGGDRPHALQACNQFDCPPSWHIEDWQQCSRTCGGGAQHRRVTCRQLLTDGSSLGLSDALCHGPRPASRKSCARTDCPPHLTVGDWSESGEERRRVPRSWPPGACTSRRGRRSACT</sequence>
<dbReference type="PANTHER" id="PTHR13723:SF169">
    <property type="entry name" value="ADAMTS-LIKE PROTEIN 3"/>
    <property type="match status" value="1"/>
</dbReference>
<feature type="region of interest" description="Disordered" evidence="4">
    <location>
        <begin position="833"/>
        <end position="865"/>
    </location>
</feature>
<dbReference type="InterPro" id="IPR036383">
    <property type="entry name" value="TSP1_rpt_sf"/>
</dbReference>
<dbReference type="Pfam" id="PF19236">
    <property type="entry name" value="ADAMTS_CR_3"/>
    <property type="match status" value="1"/>
</dbReference>
<name>A0ABN9ZWX0_PIPNA</name>
<dbReference type="Gene3D" id="2.60.120.830">
    <property type="match status" value="1"/>
</dbReference>
<feature type="compositionally biased region" description="Acidic residues" evidence="4">
    <location>
        <begin position="70"/>
        <end position="81"/>
    </location>
</feature>
<comment type="subcellular location">
    <subcellularLocation>
        <location evidence="1">Secreted</location>
    </subcellularLocation>
</comment>
<feature type="domain" description="ADAMTS/ADAMTS-like cysteine-rich" evidence="6">
    <location>
        <begin position="154"/>
        <end position="234"/>
    </location>
</feature>
<dbReference type="InterPro" id="IPR000884">
    <property type="entry name" value="TSP1_rpt"/>
</dbReference>
<dbReference type="PROSITE" id="PS50092">
    <property type="entry name" value="TSP1"/>
    <property type="match status" value="7"/>
</dbReference>
<keyword evidence="8" id="KW-1185">Reference proteome</keyword>
<protein>
    <recommendedName>
        <fullName evidence="6">ADAMTS/ADAMTS-like cysteine-rich domain-containing protein</fullName>
    </recommendedName>
</protein>
<dbReference type="Gene3D" id="2.20.100.10">
    <property type="entry name" value="Thrombospondin type-1 (TSP1) repeat"/>
    <property type="match status" value="8"/>
</dbReference>
<dbReference type="PRINTS" id="PR01857">
    <property type="entry name" value="ADAMTSFAMILY"/>
</dbReference>
<dbReference type="InterPro" id="IPR050439">
    <property type="entry name" value="ADAMTS_ADAMTS-like"/>
</dbReference>
<evidence type="ECO:0000256" key="4">
    <source>
        <dbReference type="SAM" id="MobiDB-lite"/>
    </source>
</evidence>
<evidence type="ECO:0000313" key="7">
    <source>
        <dbReference type="EMBL" id="CAK6442393.1"/>
    </source>
</evidence>
<dbReference type="EMBL" id="OY882878">
    <property type="protein sequence ID" value="CAK6442393.1"/>
    <property type="molecule type" value="Genomic_DNA"/>
</dbReference>
<dbReference type="Pfam" id="PF19030">
    <property type="entry name" value="TSP1_ADAMTS"/>
    <property type="match status" value="7"/>
</dbReference>
<feature type="chain" id="PRO_5047084502" description="ADAMTS/ADAMTS-like cysteine-rich domain-containing protein" evidence="5">
    <location>
        <begin position="27"/>
        <end position="865"/>
    </location>
</feature>
<dbReference type="SMART" id="SM00209">
    <property type="entry name" value="TSP1"/>
    <property type="match status" value="8"/>
</dbReference>
<keyword evidence="2" id="KW-0964">Secreted</keyword>
<feature type="signal peptide" evidence="5">
    <location>
        <begin position="1"/>
        <end position="26"/>
    </location>
</feature>
<dbReference type="SUPFAM" id="SSF82895">
    <property type="entry name" value="TSP-1 type 1 repeat"/>
    <property type="match status" value="8"/>
</dbReference>
<evidence type="ECO:0000256" key="1">
    <source>
        <dbReference type="ARBA" id="ARBA00004613"/>
    </source>
</evidence>
<feature type="region of interest" description="Disordered" evidence="4">
    <location>
        <begin position="57"/>
        <end position="86"/>
    </location>
</feature>
<dbReference type="InterPro" id="IPR045371">
    <property type="entry name" value="ADAMTS_CR_3"/>
</dbReference>
<dbReference type="Proteomes" id="UP001314169">
    <property type="component" value="Chromosome 21"/>
</dbReference>
<evidence type="ECO:0000256" key="5">
    <source>
        <dbReference type="SAM" id="SignalP"/>
    </source>
</evidence>
<evidence type="ECO:0000259" key="6">
    <source>
        <dbReference type="Pfam" id="PF19236"/>
    </source>
</evidence>
<evidence type="ECO:0000313" key="8">
    <source>
        <dbReference type="Proteomes" id="UP001314169"/>
    </source>
</evidence>
<accession>A0ABN9ZWX0</accession>
<keyword evidence="3" id="KW-1015">Disulfide bond</keyword>
<keyword evidence="5" id="KW-0732">Signal</keyword>
<dbReference type="PANTHER" id="PTHR13723">
    <property type="entry name" value="ADAMTS A DISINTEGRIN AND METALLOPROTEASE WITH THROMBOSPONDIN MOTIFS PROTEASE"/>
    <property type="match status" value="1"/>
</dbReference>
<evidence type="ECO:0000256" key="2">
    <source>
        <dbReference type="ARBA" id="ARBA00022525"/>
    </source>
</evidence>